<organism evidence="2 3">
    <name type="scientific">Novacetimonas hansenii ATCC 23769</name>
    <dbReference type="NCBI Taxonomy" id="714995"/>
    <lineage>
        <taxon>Bacteria</taxon>
        <taxon>Pseudomonadati</taxon>
        <taxon>Pseudomonadota</taxon>
        <taxon>Alphaproteobacteria</taxon>
        <taxon>Acetobacterales</taxon>
        <taxon>Acetobacteraceae</taxon>
        <taxon>Novacetimonas</taxon>
    </lineage>
</organism>
<dbReference type="RefSeq" id="WP_003620969.1">
    <property type="nucleotide sequence ID" value="NZ_CM000920.1"/>
</dbReference>
<reference evidence="2 3" key="1">
    <citation type="journal article" date="2010" name="J. Bacteriol.">
        <title>Genome sequence of a cellulose-producing bacterium, Gluconacetobacter hansenii ATCC 23769.</title>
        <authorList>
            <person name="Iyer P.R."/>
            <person name="Geib S.M."/>
            <person name="Catchmark J."/>
            <person name="Kao T.H."/>
            <person name="Tien M."/>
        </authorList>
    </citation>
    <scope>NUCLEOTIDE SEQUENCE [LARGE SCALE GENOMIC DNA]</scope>
    <source>
        <strain evidence="2 3">ATCC 23769</strain>
    </source>
</reference>
<dbReference type="Proteomes" id="UP000006468">
    <property type="component" value="Chromosome"/>
</dbReference>
<evidence type="ECO:0000256" key="1">
    <source>
        <dbReference type="SAM" id="MobiDB-lite"/>
    </source>
</evidence>
<gene>
    <name evidence="2" type="ORF">GXY_12633</name>
</gene>
<accession>D5QH39</accession>
<dbReference type="EMBL" id="ADTV01000047">
    <property type="protein sequence ID" value="EFG83632.1"/>
    <property type="molecule type" value="Genomic_DNA"/>
</dbReference>
<sequence length="41" mass="4213">MKSRAGCAQAPDTSGKAPPPRHHGAHGGHAPPGRVITYRIA</sequence>
<evidence type="ECO:0000313" key="3">
    <source>
        <dbReference type="Proteomes" id="UP000006468"/>
    </source>
</evidence>
<dbReference type="GeneID" id="79062957"/>
<feature type="region of interest" description="Disordered" evidence="1">
    <location>
        <begin position="1"/>
        <end position="41"/>
    </location>
</feature>
<comment type="caution">
    <text evidence="2">The sequence shown here is derived from an EMBL/GenBank/DDBJ whole genome shotgun (WGS) entry which is preliminary data.</text>
</comment>
<evidence type="ECO:0000313" key="2">
    <source>
        <dbReference type="EMBL" id="EFG83632.1"/>
    </source>
</evidence>
<dbReference type="AlphaFoldDB" id="D5QH39"/>
<protein>
    <submittedName>
        <fullName evidence="2">Uncharacterized protein</fullName>
    </submittedName>
</protein>
<dbReference type="HOGENOM" id="CLU_3271577_0_0_5"/>
<name>D5QH39_NOVHA</name>
<proteinExistence type="predicted"/>